<gene>
    <name evidence="5" type="ORF">GWA01_21710</name>
</gene>
<dbReference type="GO" id="GO:0030261">
    <property type="term" value="P:chromosome condensation"/>
    <property type="evidence" value="ECO:0007669"/>
    <property type="project" value="UniProtKB-KW"/>
</dbReference>
<evidence type="ECO:0000256" key="3">
    <source>
        <dbReference type="ARBA" id="ARBA00023125"/>
    </source>
</evidence>
<dbReference type="AlphaFoldDB" id="A0A511B4C4"/>
<reference evidence="5 6" key="1">
    <citation type="submission" date="2019-07" db="EMBL/GenBank/DDBJ databases">
        <title>Whole genome shotgun sequence of Gluconobacter wancherniae NBRC 103581.</title>
        <authorList>
            <person name="Hosoyama A."/>
            <person name="Uohara A."/>
            <person name="Ohji S."/>
            <person name="Ichikawa N."/>
        </authorList>
    </citation>
    <scope>NUCLEOTIDE SEQUENCE [LARGE SCALE GENOMIC DNA]</scope>
    <source>
        <strain evidence="5 6">NBRC 103581</strain>
    </source>
</reference>
<organism evidence="5 6">
    <name type="scientific">Gluconobacter wancherniae NBRC 103581</name>
    <dbReference type="NCBI Taxonomy" id="656744"/>
    <lineage>
        <taxon>Bacteria</taxon>
        <taxon>Pseudomonadati</taxon>
        <taxon>Pseudomonadota</taxon>
        <taxon>Alphaproteobacteria</taxon>
        <taxon>Acetobacterales</taxon>
        <taxon>Acetobacteraceae</taxon>
        <taxon>Gluconobacter</taxon>
    </lineage>
</organism>
<keyword evidence="3 5" id="KW-0238">DNA-binding</keyword>
<evidence type="ECO:0000313" key="5">
    <source>
        <dbReference type="EMBL" id="GEK94401.1"/>
    </source>
</evidence>
<dbReference type="PANTHER" id="PTHR33175:SF3">
    <property type="entry name" value="DNA-BINDING PROTEIN HU-BETA"/>
    <property type="match status" value="1"/>
</dbReference>
<sequence>MSKAFLAAVLQDSLDCTGVAAHKAVKDLMSAIVEELKEEGSFTLPSFGTFAVCETKERQALNPRTGATVTVQAGQTVRFKASPRLKQKL</sequence>
<dbReference type="PRINTS" id="PR01727">
    <property type="entry name" value="DNABINDINGHU"/>
</dbReference>
<comment type="caution">
    <text evidence="5">The sequence shown here is derived from an EMBL/GenBank/DDBJ whole genome shotgun (WGS) entry which is preliminary data.</text>
</comment>
<dbReference type="RefSeq" id="WP_146797882.1">
    <property type="nucleotide sequence ID" value="NZ_BARC01000002.1"/>
</dbReference>
<keyword evidence="6" id="KW-1185">Reference proteome</keyword>
<dbReference type="GO" id="GO:0003677">
    <property type="term" value="F:DNA binding"/>
    <property type="evidence" value="ECO:0007669"/>
    <property type="project" value="UniProtKB-KW"/>
</dbReference>
<dbReference type="Pfam" id="PF00216">
    <property type="entry name" value="Bac_DNA_binding"/>
    <property type="match status" value="1"/>
</dbReference>
<dbReference type="SMART" id="SM00411">
    <property type="entry name" value="BHL"/>
    <property type="match status" value="1"/>
</dbReference>
<dbReference type="SUPFAM" id="SSF47729">
    <property type="entry name" value="IHF-like DNA-binding proteins"/>
    <property type="match status" value="1"/>
</dbReference>
<name>A0A511B4C4_9PROT</name>
<protein>
    <submittedName>
        <fullName evidence="5">DNA-binding protein HU-beta</fullName>
    </submittedName>
</protein>
<dbReference type="InterPro" id="IPR000119">
    <property type="entry name" value="Hist_DNA-bd"/>
</dbReference>
<dbReference type="InterPro" id="IPR010992">
    <property type="entry name" value="IHF-like_DNA-bd_dom_sf"/>
</dbReference>
<proteinExistence type="inferred from homology"/>
<evidence type="ECO:0000256" key="4">
    <source>
        <dbReference type="RuleBase" id="RU003939"/>
    </source>
</evidence>
<dbReference type="Gene3D" id="4.10.520.10">
    <property type="entry name" value="IHF-like DNA-binding proteins"/>
    <property type="match status" value="1"/>
</dbReference>
<comment type="similarity">
    <text evidence="1 4">Belongs to the bacterial histone-like protein family.</text>
</comment>
<keyword evidence="2" id="KW-0226">DNA condensation</keyword>
<dbReference type="GO" id="GO:0030527">
    <property type="term" value="F:structural constituent of chromatin"/>
    <property type="evidence" value="ECO:0007669"/>
    <property type="project" value="InterPro"/>
</dbReference>
<dbReference type="Proteomes" id="UP000321230">
    <property type="component" value="Unassembled WGS sequence"/>
</dbReference>
<dbReference type="GO" id="GO:0005829">
    <property type="term" value="C:cytosol"/>
    <property type="evidence" value="ECO:0007669"/>
    <property type="project" value="TreeGrafter"/>
</dbReference>
<evidence type="ECO:0000256" key="1">
    <source>
        <dbReference type="ARBA" id="ARBA00010529"/>
    </source>
</evidence>
<accession>A0A511B4C4</accession>
<evidence type="ECO:0000313" key="6">
    <source>
        <dbReference type="Proteomes" id="UP000321230"/>
    </source>
</evidence>
<dbReference type="OrthoDB" id="9799835at2"/>
<dbReference type="EMBL" id="BJUZ01000003">
    <property type="protein sequence ID" value="GEK94401.1"/>
    <property type="molecule type" value="Genomic_DNA"/>
</dbReference>
<dbReference type="PANTHER" id="PTHR33175">
    <property type="entry name" value="DNA-BINDING PROTEIN HU"/>
    <property type="match status" value="1"/>
</dbReference>
<evidence type="ECO:0000256" key="2">
    <source>
        <dbReference type="ARBA" id="ARBA00023067"/>
    </source>
</evidence>